<organism evidence="2 3">
    <name type="scientific">Roseinatronobacter ekhonensis</name>
    <dbReference type="NCBI Taxonomy" id="254356"/>
    <lineage>
        <taxon>Bacteria</taxon>
        <taxon>Pseudomonadati</taxon>
        <taxon>Pseudomonadota</taxon>
        <taxon>Alphaproteobacteria</taxon>
        <taxon>Rhodobacterales</taxon>
        <taxon>Paracoccaceae</taxon>
        <taxon>Roseinatronobacter</taxon>
    </lineage>
</organism>
<accession>A0A3B0MD63</accession>
<reference evidence="3" key="1">
    <citation type="submission" date="2018-08" db="EMBL/GenBank/DDBJ databases">
        <authorList>
            <person name="Rodrigo-Torres L."/>
            <person name="Arahal R. D."/>
            <person name="Lucena T."/>
        </authorList>
    </citation>
    <scope>NUCLEOTIDE SEQUENCE [LARGE SCALE GENOMIC DNA]</scope>
    <source>
        <strain evidence="3">CECT 7235</strain>
    </source>
</reference>
<evidence type="ECO:0000313" key="2">
    <source>
        <dbReference type="EMBL" id="SUZ33815.1"/>
    </source>
</evidence>
<feature type="region of interest" description="Disordered" evidence="1">
    <location>
        <begin position="1602"/>
        <end position="1624"/>
    </location>
</feature>
<dbReference type="EMBL" id="UIHC01000077">
    <property type="protein sequence ID" value="SUZ33815.1"/>
    <property type="molecule type" value="Genomic_DNA"/>
</dbReference>
<protein>
    <submittedName>
        <fullName evidence="2">Uncharacterized protein</fullName>
    </submittedName>
</protein>
<gene>
    <name evidence="2" type="ORF">ROE7235_03590</name>
</gene>
<dbReference type="PANTHER" id="PTHR32387:SF0">
    <property type="entry name" value="PROTEIN NO VEIN"/>
    <property type="match status" value="1"/>
</dbReference>
<dbReference type="Gene3D" id="3.30.565.10">
    <property type="entry name" value="Histidine kinase-like ATPase, C-terminal domain"/>
    <property type="match status" value="1"/>
</dbReference>
<proteinExistence type="predicted"/>
<dbReference type="NCBIfam" id="NF047352">
    <property type="entry name" value="P_loop_sacsin"/>
    <property type="match status" value="1"/>
</dbReference>
<sequence>MGEDLASQAIGQFSSFLSEDSGHVEMTPSERLETLLTDQLEHAAAAKEGIRPYESLRGVGDAISGEYGDRVLFELFQNAHDAHAEGSHGSILLKLVVHDDNRADLYVANAGKGFDWSNVDAIRNIGLSSKSVGEGIGNKGLGFRSVETLTDDVRIYSQAEAKRSEVFDGFCFRFAQRDEIEQAAKRVTSPELAAKVARDLPRYLAAMPIDTQSEDIAFFANEGFATVVHLPLEGQAAVSLARSQTVALAQAEVPLLLFLERLEKVMVEIHEGGHVSRRRLTRKALDKPAPVEASNIHYEVVSIEPGRRRYVVAHKSVDRERLEEAVEESIASEPQLARWRDWQGDPKVSVAIPLNAAEAEPGRIYNFLPMSAEMASPLAGHVDAPFYASIDRRRANFDLPLNAFLLDELADTAVRSALELKTISVVDVRNAVFDLAAWDPEDMTRLARVCKLRGLDWSELEVVPEAGREGRCCSLQAAYVWNEKGYRLLRMPRLIKAGISELADPGLGARRLNRLCGMLETIPLRAMPNAEDLAGWLEAVAASLVADRSSARTWETFYEECRKALPSVHELSKLCGKKILRTRDGGTENAMGNETETPVFVREATGRGRKTEGAPLPPKALASKFSIMDDAVPLSAEVVRDFVKAGLVKRYDALEVLAEISTTFGDRPAPKRREAALKWAFEVWRAEGSRADKVLAQAGLHVETVSGWWPASEARFSEGWTPTGRNVTTYLTETSVVSQDCAAAAQMLLCSDAAWIPKSAPLKKDWVEFLKVAGVEDGLPLLSDETVPTVGTPADIWSAFFVSRRENAGRNAHWVAANAEIDLPNPYTDYTRQGELWRFPGQIEHSRMPPEARRRLAELAMVQAAQDDRAWATWRLGRYERSATGKNETELLTPAATFMAKSRWIPVDGDDERFLRPDELWASRDGRRRPPRYLDRPRDRLVEMVENNEVLSTVLFSAMLGLRDWSDPDHAPYKLDAMAKNASKLQPRERVAFRKTYQQAWEETCSNELDVPADLYIFVVTANGSTVLQGDPEAPPRVFVAGDPSLPETKAVLAAGEAVLELSEKDTDTDLVASVIAKLRECGGFDTHPVDAAQVGVLVDDAPLVVSNSDPLLVAGGLEWLAEAAVLSNEVLGQGFERQIVGGTVAERLRRVRLRRCGTIRLSVGGIAVEEPLRFYALPDENHPTLVVGDREDLSWSVLAEAAPTLSTLLDGRLRSFETLMLRLAARRPTSDPRQRPSDEDLARALGCKVSFVQDHSHAMTTDQTLIMERFVPIVACLTDLATANNLFEALGNSSPRSEIVETLESIRDHLACTPEELVEELGKPDLADVRRRLDLDFGELNRMLATLGRPVLSNADELRRLFDTWKKELSSKALERIRRHFWSDFEAERSLDGYVSMRDLDFLEFQEEWVLELEHLAKADVGVLFDAILDQRLGPDSGTELEPLEKVRKSSTTTLQRFVEKNVGIVGAWCFANESPSPWKDGTLSVVKEVSRQGLLDFARVKEGAEIAVLDRAGLWPSGMPHTVDTDALGLKPDDLEGQRDRERRRQERQETEKRSISFAGTSLDTRRENFAKSLVDLANGCMSDSDWLSRSRRRFTLAEQAEGDRRRAARGGKNGSRRRTTRVTEDVRSAMGLASEYLASRFLQAKHKKRYDDRCWVSENRSLLEVDWEGDDTLGYDFRIHTEAVEWRYEVKSNLDDAFEFEFSQNEMRVAAECSSDGTRKYRILYVPFVFDPSRWRVMELPNPLSAAGRGLFKEIGAGATRLKFDIAQ</sequence>
<evidence type="ECO:0000313" key="3">
    <source>
        <dbReference type="Proteomes" id="UP000272908"/>
    </source>
</evidence>
<evidence type="ECO:0000256" key="1">
    <source>
        <dbReference type="SAM" id="MobiDB-lite"/>
    </source>
</evidence>
<dbReference type="Proteomes" id="UP000272908">
    <property type="component" value="Unassembled WGS sequence"/>
</dbReference>
<dbReference type="SUPFAM" id="SSF55874">
    <property type="entry name" value="ATPase domain of HSP90 chaperone/DNA topoisomerase II/histidine kinase"/>
    <property type="match status" value="1"/>
</dbReference>
<dbReference type="InterPro" id="IPR052957">
    <property type="entry name" value="Auxin_embryo_med"/>
</dbReference>
<feature type="compositionally biased region" description="Basic and acidic residues" evidence="1">
    <location>
        <begin position="1533"/>
        <end position="1557"/>
    </location>
</feature>
<keyword evidence="3" id="KW-1185">Reference proteome</keyword>
<dbReference type="InterPro" id="IPR036890">
    <property type="entry name" value="HATPase_C_sf"/>
</dbReference>
<feature type="region of interest" description="Disordered" evidence="1">
    <location>
        <begin position="1522"/>
        <end position="1558"/>
    </location>
</feature>
<dbReference type="PANTHER" id="PTHR32387">
    <property type="entry name" value="WU:FJ29H11"/>
    <property type="match status" value="1"/>
</dbReference>
<dbReference type="OrthoDB" id="9776021at2"/>
<feature type="compositionally biased region" description="Basic residues" evidence="1">
    <location>
        <begin position="1609"/>
        <end position="1623"/>
    </location>
</feature>
<name>A0A3B0MD63_9RHOB</name>